<dbReference type="PRINTS" id="PR01438">
    <property type="entry name" value="UNVRSLSTRESS"/>
</dbReference>
<evidence type="ECO:0000313" key="4">
    <source>
        <dbReference type="Proteomes" id="UP000321562"/>
    </source>
</evidence>
<dbReference type="OrthoDB" id="9792500at2"/>
<evidence type="ECO:0000313" key="3">
    <source>
        <dbReference type="EMBL" id="TXB70510.1"/>
    </source>
</evidence>
<dbReference type="SUPFAM" id="SSF52402">
    <property type="entry name" value="Adenine nucleotide alpha hydrolases-like"/>
    <property type="match status" value="1"/>
</dbReference>
<protein>
    <submittedName>
        <fullName evidence="3">Universal stress protein</fullName>
    </submittedName>
</protein>
<dbReference type="InterPro" id="IPR014729">
    <property type="entry name" value="Rossmann-like_a/b/a_fold"/>
</dbReference>
<accession>A0A5C6S7Z4</accession>
<name>A0A5C6S7Z4_9RHOB</name>
<dbReference type="AlphaFoldDB" id="A0A5C6S7Z4"/>
<comment type="caution">
    <text evidence="3">The sequence shown here is derived from an EMBL/GenBank/DDBJ whole genome shotgun (WGS) entry which is preliminary data.</text>
</comment>
<sequence>MFSTILLPIDTQHSESWEKALPVARDLLAEGGTLHLLGIVHDVGNAWVASYLPKGYEKRALEEMKARLGEFARREMPDAANVVTHVGYGHVAETIIDMAGKVDASLIVMASQAPDELRTFRISSQADRVVRHSPVSVMIVR</sequence>
<dbReference type="Pfam" id="PF00582">
    <property type="entry name" value="Usp"/>
    <property type="match status" value="1"/>
</dbReference>
<dbReference type="CDD" id="cd00293">
    <property type="entry name" value="USP-like"/>
    <property type="match status" value="1"/>
</dbReference>
<dbReference type="InterPro" id="IPR006016">
    <property type="entry name" value="UspA"/>
</dbReference>
<dbReference type="Proteomes" id="UP000321562">
    <property type="component" value="Unassembled WGS sequence"/>
</dbReference>
<keyword evidence="4" id="KW-1185">Reference proteome</keyword>
<dbReference type="PANTHER" id="PTHR46268">
    <property type="entry name" value="STRESS RESPONSE PROTEIN NHAX"/>
    <property type="match status" value="1"/>
</dbReference>
<organism evidence="3 4">
    <name type="scientific">Paracoccus aurantiacus</name>
    <dbReference type="NCBI Taxonomy" id="2599412"/>
    <lineage>
        <taxon>Bacteria</taxon>
        <taxon>Pseudomonadati</taxon>
        <taxon>Pseudomonadota</taxon>
        <taxon>Alphaproteobacteria</taxon>
        <taxon>Rhodobacterales</taxon>
        <taxon>Paracoccaceae</taxon>
        <taxon>Paracoccus</taxon>
    </lineage>
</organism>
<dbReference type="InterPro" id="IPR006015">
    <property type="entry name" value="Universal_stress_UspA"/>
</dbReference>
<feature type="domain" description="UspA" evidence="2">
    <location>
        <begin position="1"/>
        <end position="141"/>
    </location>
</feature>
<reference evidence="3 4" key="1">
    <citation type="submission" date="2019-08" db="EMBL/GenBank/DDBJ databases">
        <authorList>
            <person name="Ye J."/>
        </authorList>
    </citation>
    <scope>NUCLEOTIDE SEQUENCE [LARGE SCALE GENOMIC DNA]</scope>
    <source>
        <strain evidence="3 4">TK008</strain>
    </source>
</reference>
<dbReference type="EMBL" id="VOPL01000001">
    <property type="protein sequence ID" value="TXB70510.1"/>
    <property type="molecule type" value="Genomic_DNA"/>
</dbReference>
<dbReference type="Gene3D" id="3.40.50.620">
    <property type="entry name" value="HUPs"/>
    <property type="match status" value="1"/>
</dbReference>
<evidence type="ECO:0000259" key="2">
    <source>
        <dbReference type="Pfam" id="PF00582"/>
    </source>
</evidence>
<comment type="similarity">
    <text evidence="1">Belongs to the universal stress protein A family.</text>
</comment>
<proteinExistence type="inferred from homology"/>
<gene>
    <name evidence="3" type="ORF">FQV27_01145</name>
</gene>
<evidence type="ECO:0000256" key="1">
    <source>
        <dbReference type="ARBA" id="ARBA00008791"/>
    </source>
</evidence>
<dbReference type="PANTHER" id="PTHR46268:SF6">
    <property type="entry name" value="UNIVERSAL STRESS PROTEIN UP12"/>
    <property type="match status" value="1"/>
</dbReference>
<dbReference type="RefSeq" id="WP_147095932.1">
    <property type="nucleotide sequence ID" value="NZ_JBHUFH010000002.1"/>
</dbReference>